<dbReference type="SMART" id="SM00353">
    <property type="entry name" value="HLH"/>
    <property type="match status" value="1"/>
</dbReference>
<dbReference type="EMBL" id="LNIX01000006">
    <property type="protein sequence ID" value="OXA53129.1"/>
    <property type="molecule type" value="Genomic_DNA"/>
</dbReference>
<dbReference type="Gene3D" id="4.10.280.10">
    <property type="entry name" value="Helix-loop-helix DNA-binding domain"/>
    <property type="match status" value="1"/>
</dbReference>
<keyword evidence="5" id="KW-0539">Nucleus</keyword>
<evidence type="ECO:0000313" key="9">
    <source>
        <dbReference type="EMBL" id="OXA53129.1"/>
    </source>
</evidence>
<dbReference type="SMART" id="SM00091">
    <property type="entry name" value="PAS"/>
    <property type="match status" value="2"/>
</dbReference>
<feature type="compositionally biased region" description="Low complexity" evidence="6">
    <location>
        <begin position="58"/>
        <end position="71"/>
    </location>
</feature>
<dbReference type="InterPro" id="IPR036638">
    <property type="entry name" value="HLH_DNA-bd_sf"/>
</dbReference>
<dbReference type="InterPro" id="IPR050933">
    <property type="entry name" value="Circadian_TF"/>
</dbReference>
<dbReference type="Pfam" id="PF14598">
    <property type="entry name" value="PAS_11"/>
    <property type="match status" value="1"/>
</dbReference>
<protein>
    <submittedName>
        <fullName evidence="9">Aryl hydrocarbon receptor nuclear translocator-like protein 1</fullName>
    </submittedName>
</protein>
<dbReference type="GO" id="GO:0046983">
    <property type="term" value="F:protein dimerization activity"/>
    <property type="evidence" value="ECO:0007669"/>
    <property type="project" value="InterPro"/>
</dbReference>
<evidence type="ECO:0000256" key="6">
    <source>
        <dbReference type="SAM" id="MobiDB-lite"/>
    </source>
</evidence>
<evidence type="ECO:0000256" key="4">
    <source>
        <dbReference type="ARBA" id="ARBA00023163"/>
    </source>
</evidence>
<organism evidence="9 10">
    <name type="scientific">Folsomia candida</name>
    <name type="common">Springtail</name>
    <dbReference type="NCBI Taxonomy" id="158441"/>
    <lineage>
        <taxon>Eukaryota</taxon>
        <taxon>Metazoa</taxon>
        <taxon>Ecdysozoa</taxon>
        <taxon>Arthropoda</taxon>
        <taxon>Hexapoda</taxon>
        <taxon>Collembola</taxon>
        <taxon>Entomobryomorpha</taxon>
        <taxon>Isotomoidea</taxon>
        <taxon>Isotomidae</taxon>
        <taxon>Proisotominae</taxon>
        <taxon>Folsomia</taxon>
    </lineage>
</organism>
<accession>A0A226E6Q7</accession>
<dbReference type="PANTHER" id="PTHR23042">
    <property type="entry name" value="CIRCADIAN PROTEIN CLOCK/ARNT/BMAL/PAS"/>
    <property type="match status" value="1"/>
</dbReference>
<evidence type="ECO:0000256" key="2">
    <source>
        <dbReference type="ARBA" id="ARBA00023015"/>
    </source>
</evidence>
<gene>
    <name evidence="9" type="ORF">Fcan01_12347</name>
</gene>
<evidence type="ECO:0000256" key="1">
    <source>
        <dbReference type="ARBA" id="ARBA00022737"/>
    </source>
</evidence>
<evidence type="ECO:0000256" key="5">
    <source>
        <dbReference type="ARBA" id="ARBA00023242"/>
    </source>
</evidence>
<comment type="caution">
    <text evidence="9">The sequence shown here is derived from an EMBL/GenBank/DDBJ whole genome shotgun (WGS) entry which is preliminary data.</text>
</comment>
<keyword evidence="4" id="KW-0804">Transcription</keyword>
<dbReference type="PROSITE" id="PS50112">
    <property type="entry name" value="PAS"/>
    <property type="match status" value="1"/>
</dbReference>
<evidence type="ECO:0000313" key="10">
    <source>
        <dbReference type="Proteomes" id="UP000198287"/>
    </source>
</evidence>
<keyword evidence="2" id="KW-0805">Transcription regulation</keyword>
<dbReference type="SUPFAM" id="SSF55785">
    <property type="entry name" value="PYP-like sensor domain (PAS domain)"/>
    <property type="match status" value="2"/>
</dbReference>
<evidence type="ECO:0000259" key="8">
    <source>
        <dbReference type="PROSITE" id="PS50888"/>
    </source>
</evidence>
<sequence>MGRRRLFQLSARQKRRLVKRRSEIFEENLNSDLVQAEGENIYLEQVFEEDLEEIEVGSNTSEGSSTETISSESEDAVAAHPRTPNFPDEGTVDEEIHKSLKNVADRVGKRMRQNHSEIEKRRRDKMNTYITELSKMIPMCSAMSRKLDKLTVLRMAVQHMKTLRGSRIHSYSEGYYKPSFLTDEELKHLIVQSAEGFLFVVGCDRGRLLYVSTSVSQVLNYTQADLLGHSWFDILHPKDVAKVKEQLSSSDLVPRERLIDAKTMLPVKGNIPQQANSLCPGARRSFFCRMKCKNAPIVKEEEEMDLGCQRRKKSSTSERRFCVIHCTGYLKSWTKTGLDDAEENEADDPCNLSCLVAVGRVLKSINVPPLQSKHAPFTFTSRHAIDGKFVFVDQRYDNSYGFEIVIWKILNTVSFAASRTTLVVGFLPQELLGTSMYEYFHHNDIASLAAVHKAVLVSTETVITPFYRFRTKSGNCVKLQSSWKAFRNPWTREIEYMIAKNKLISEESKASSFHSVGARVESYIQSKEHPLVNVSGNARDEYRIGSDEIRRMVNTDAPFRKIGEQIADEVLDYQRQKDLSSSNSPISVDPVSSIVSEEVPPSASLSSDFRRVHHSIQYDPQTLGSNVSTLRRNYSQCAPASVTSSGLAAGGSFQLLGISGSQDLSLDNDPLTDHVSTTVPIASNTTSANNTVLKMNGNINSIHNNLICMTNGAEQEMVYSVGETVMSCTPAVRDGNEEADMAVIMSLLDSGPVDFSGLPWPLP</sequence>
<proteinExistence type="predicted"/>
<evidence type="ECO:0000259" key="7">
    <source>
        <dbReference type="PROSITE" id="PS50112"/>
    </source>
</evidence>
<dbReference type="GO" id="GO:0003700">
    <property type="term" value="F:DNA-binding transcription factor activity"/>
    <property type="evidence" value="ECO:0007669"/>
    <property type="project" value="InterPro"/>
</dbReference>
<dbReference type="CDD" id="cd19726">
    <property type="entry name" value="bHLH-PAS_cycle_like"/>
    <property type="match status" value="1"/>
</dbReference>
<evidence type="ECO:0000256" key="3">
    <source>
        <dbReference type="ARBA" id="ARBA00023125"/>
    </source>
</evidence>
<dbReference type="PRINTS" id="PR00785">
    <property type="entry name" value="NCTRNSLOCATR"/>
</dbReference>
<dbReference type="AlphaFoldDB" id="A0A226E6Q7"/>
<dbReference type="GO" id="GO:0045944">
    <property type="term" value="P:positive regulation of transcription by RNA polymerase II"/>
    <property type="evidence" value="ECO:0007669"/>
    <property type="project" value="UniProtKB-ARBA"/>
</dbReference>
<dbReference type="GO" id="GO:0005667">
    <property type="term" value="C:transcription regulator complex"/>
    <property type="evidence" value="ECO:0007669"/>
    <property type="project" value="InterPro"/>
</dbReference>
<dbReference type="Pfam" id="PF00010">
    <property type="entry name" value="HLH"/>
    <property type="match status" value="1"/>
</dbReference>
<dbReference type="Proteomes" id="UP000198287">
    <property type="component" value="Unassembled WGS sequence"/>
</dbReference>
<keyword evidence="3" id="KW-0238">DNA-binding</keyword>
<dbReference type="GO" id="GO:0005737">
    <property type="term" value="C:cytoplasm"/>
    <property type="evidence" value="ECO:0007669"/>
    <property type="project" value="InterPro"/>
</dbReference>
<feature type="region of interest" description="Disordered" evidence="6">
    <location>
        <begin position="55"/>
        <end position="91"/>
    </location>
</feature>
<dbReference type="InterPro" id="IPR035965">
    <property type="entry name" value="PAS-like_dom_sf"/>
</dbReference>
<name>A0A226E6Q7_FOLCA</name>
<dbReference type="OrthoDB" id="71302at2759"/>
<feature type="domain" description="PAS" evidence="7">
    <location>
        <begin position="183"/>
        <end position="247"/>
    </location>
</feature>
<keyword evidence="10" id="KW-1185">Reference proteome</keyword>
<feature type="domain" description="BHLH" evidence="8">
    <location>
        <begin position="110"/>
        <end position="163"/>
    </location>
</feature>
<dbReference type="GO" id="GO:0005634">
    <property type="term" value="C:nucleus"/>
    <property type="evidence" value="ECO:0007669"/>
    <property type="project" value="InterPro"/>
</dbReference>
<keyword evidence="9" id="KW-0675">Receptor</keyword>
<dbReference type="STRING" id="158441.A0A226E6Q7"/>
<dbReference type="GO" id="GO:0003677">
    <property type="term" value="F:DNA binding"/>
    <property type="evidence" value="ECO:0007669"/>
    <property type="project" value="UniProtKB-KW"/>
</dbReference>
<dbReference type="InterPro" id="IPR000014">
    <property type="entry name" value="PAS"/>
</dbReference>
<dbReference type="InterPro" id="IPR011598">
    <property type="entry name" value="bHLH_dom"/>
</dbReference>
<dbReference type="Gene3D" id="3.30.450.20">
    <property type="entry name" value="PAS domain"/>
    <property type="match status" value="2"/>
</dbReference>
<dbReference type="PROSITE" id="PS50888">
    <property type="entry name" value="BHLH"/>
    <property type="match status" value="1"/>
</dbReference>
<reference evidence="9 10" key="1">
    <citation type="submission" date="2015-12" db="EMBL/GenBank/DDBJ databases">
        <title>The genome of Folsomia candida.</title>
        <authorList>
            <person name="Faddeeva A."/>
            <person name="Derks M.F."/>
            <person name="Anvar Y."/>
            <person name="Smit S."/>
            <person name="Van Straalen N."/>
            <person name="Roelofs D."/>
        </authorList>
    </citation>
    <scope>NUCLEOTIDE SEQUENCE [LARGE SCALE GENOMIC DNA]</scope>
    <source>
        <strain evidence="9 10">VU population</strain>
        <tissue evidence="9">Whole body</tissue>
    </source>
</reference>
<dbReference type="InterPro" id="IPR001067">
    <property type="entry name" value="Nuc_translocat"/>
</dbReference>
<keyword evidence="1" id="KW-0677">Repeat</keyword>
<dbReference type="SUPFAM" id="SSF47459">
    <property type="entry name" value="HLH, helix-loop-helix DNA-binding domain"/>
    <property type="match status" value="1"/>
</dbReference>
<dbReference type="CDD" id="cd00130">
    <property type="entry name" value="PAS"/>
    <property type="match status" value="2"/>
</dbReference>